<keyword evidence="4 5" id="KW-0732">Signal</keyword>
<comment type="similarity">
    <text evidence="2">Belongs to the bacterial solute-binding protein 1 family.</text>
</comment>
<evidence type="ECO:0000256" key="1">
    <source>
        <dbReference type="ARBA" id="ARBA00004196"/>
    </source>
</evidence>
<name>A0ABU1FU26_9MICC</name>
<gene>
    <name evidence="6" type="ORF">RH857_06290</name>
</gene>
<organism evidence="6 7">
    <name type="scientific">Nesterenkonia flava</name>
    <dbReference type="NCBI Taxonomy" id="469799"/>
    <lineage>
        <taxon>Bacteria</taxon>
        <taxon>Bacillati</taxon>
        <taxon>Actinomycetota</taxon>
        <taxon>Actinomycetes</taxon>
        <taxon>Micrococcales</taxon>
        <taxon>Micrococcaceae</taxon>
        <taxon>Nesterenkonia</taxon>
    </lineage>
</organism>
<dbReference type="SUPFAM" id="SSF53850">
    <property type="entry name" value="Periplasmic binding protein-like II"/>
    <property type="match status" value="1"/>
</dbReference>
<comment type="subcellular location">
    <subcellularLocation>
        <location evidence="1">Cell envelope</location>
    </subcellularLocation>
</comment>
<dbReference type="RefSeq" id="WP_310537124.1">
    <property type="nucleotide sequence ID" value="NZ_BAAAOC010000090.1"/>
</dbReference>
<evidence type="ECO:0000313" key="6">
    <source>
        <dbReference type="EMBL" id="MDR5711742.1"/>
    </source>
</evidence>
<dbReference type="Gene3D" id="3.40.190.10">
    <property type="entry name" value="Periplasmic binding protein-like II"/>
    <property type="match status" value="2"/>
</dbReference>
<keyword evidence="7" id="KW-1185">Reference proteome</keyword>
<evidence type="ECO:0000256" key="5">
    <source>
        <dbReference type="SAM" id="SignalP"/>
    </source>
</evidence>
<evidence type="ECO:0000256" key="2">
    <source>
        <dbReference type="ARBA" id="ARBA00008520"/>
    </source>
</evidence>
<proteinExistence type="inferred from homology"/>
<reference evidence="7" key="1">
    <citation type="submission" date="2023-07" db="EMBL/GenBank/DDBJ databases">
        <title>Description of three actinobacteria isolated from air of manufacturing shop in a pharmaceutical factory.</title>
        <authorList>
            <person name="Zhang D.-F."/>
        </authorList>
    </citation>
    <scope>NUCLEOTIDE SEQUENCE [LARGE SCALE GENOMIC DNA]</scope>
    <source>
        <strain evidence="7">CCTCC AB 207010</strain>
    </source>
</reference>
<dbReference type="InterPro" id="IPR006059">
    <property type="entry name" value="SBP"/>
</dbReference>
<feature type="signal peptide" evidence="5">
    <location>
        <begin position="1"/>
        <end position="28"/>
    </location>
</feature>
<evidence type="ECO:0000256" key="4">
    <source>
        <dbReference type="ARBA" id="ARBA00022729"/>
    </source>
</evidence>
<protein>
    <submittedName>
        <fullName evidence="6">Extracellular solute-binding protein</fullName>
    </submittedName>
</protein>
<dbReference type="PANTHER" id="PTHR43649:SF31">
    <property type="entry name" value="SN-GLYCEROL-3-PHOSPHATE-BINDING PERIPLASMIC PROTEIN UGPB"/>
    <property type="match status" value="1"/>
</dbReference>
<comment type="caution">
    <text evidence="6">The sequence shown here is derived from an EMBL/GenBank/DDBJ whole genome shotgun (WGS) entry which is preliminary data.</text>
</comment>
<dbReference type="Proteomes" id="UP001260872">
    <property type="component" value="Unassembled WGS sequence"/>
</dbReference>
<dbReference type="Pfam" id="PF01547">
    <property type="entry name" value="SBP_bac_1"/>
    <property type="match status" value="1"/>
</dbReference>
<accession>A0ABU1FU26</accession>
<dbReference type="PANTHER" id="PTHR43649">
    <property type="entry name" value="ARABINOSE-BINDING PROTEIN-RELATED"/>
    <property type="match status" value="1"/>
</dbReference>
<keyword evidence="3" id="KW-0813">Transport</keyword>
<evidence type="ECO:0000256" key="3">
    <source>
        <dbReference type="ARBA" id="ARBA00022448"/>
    </source>
</evidence>
<dbReference type="PROSITE" id="PS51257">
    <property type="entry name" value="PROKAR_LIPOPROTEIN"/>
    <property type="match status" value="1"/>
</dbReference>
<evidence type="ECO:0000313" key="7">
    <source>
        <dbReference type="Proteomes" id="UP001260872"/>
    </source>
</evidence>
<dbReference type="InterPro" id="IPR050490">
    <property type="entry name" value="Bact_solute-bd_prot1"/>
</dbReference>
<sequence length="235" mass="25328">MKPTAASFKRRAALGGALVAALALTACGGGGGGEAAEDYDENREITLEVAWWGNDERAALTQEVFDLFMEEHENITIQTTPTGDPEDLFNRLSTDFAAGGGPDLFTLGGAMPQEYGGAGMLYPLEELSEYVDLSPYEDFTLTNATVDDVVYGLPTGGNAIGLLINETTFEEAGVELPGDDWDWDDLHEKATAISDHGDVVGLDLRIQDIISTYVSQYNDPTRLRESPRVARGRAS</sequence>
<dbReference type="EMBL" id="JAVKGT010000013">
    <property type="protein sequence ID" value="MDR5711742.1"/>
    <property type="molecule type" value="Genomic_DNA"/>
</dbReference>
<feature type="chain" id="PRO_5047454214" evidence="5">
    <location>
        <begin position="29"/>
        <end position="235"/>
    </location>
</feature>